<accession>A0ABY8UT73</accession>
<gene>
    <name evidence="5" type="ORF">QNI29_12290</name>
</gene>
<dbReference type="InterPro" id="IPR016694">
    <property type="entry name" value="UCP017292"/>
</dbReference>
<evidence type="ECO:0000259" key="4">
    <source>
        <dbReference type="PROSITE" id="PS51266"/>
    </source>
</evidence>
<dbReference type="PIRSF" id="PIRSF017292">
    <property type="entry name" value="UCP017292_Znf_CHY"/>
    <property type="match status" value="1"/>
</dbReference>
<dbReference type="PANTHER" id="PTHR28082:SF1">
    <property type="entry name" value="HELPER OF TIM PROTEIN 13"/>
    <property type="match status" value="1"/>
</dbReference>
<keyword evidence="3" id="KW-0862">Zinc</keyword>
<keyword evidence="1" id="KW-0479">Metal-binding</keyword>
<dbReference type="PROSITE" id="PS51266">
    <property type="entry name" value="ZF_CHY"/>
    <property type="match status" value="1"/>
</dbReference>
<dbReference type="PANTHER" id="PTHR28082">
    <property type="entry name" value="ZINC FINGER PROTEIN"/>
    <property type="match status" value="1"/>
</dbReference>
<evidence type="ECO:0000256" key="1">
    <source>
        <dbReference type="ARBA" id="ARBA00022723"/>
    </source>
</evidence>
<evidence type="ECO:0000313" key="5">
    <source>
        <dbReference type="EMBL" id="WIF96530.1"/>
    </source>
</evidence>
<keyword evidence="6" id="KW-1185">Reference proteome</keyword>
<evidence type="ECO:0000313" key="6">
    <source>
        <dbReference type="Proteomes" id="UP001236652"/>
    </source>
</evidence>
<dbReference type="InterPro" id="IPR008913">
    <property type="entry name" value="Znf_CHY"/>
</dbReference>
<protein>
    <submittedName>
        <fullName evidence="5">CHY zinc finger protein</fullName>
    </submittedName>
</protein>
<proteinExistence type="predicted"/>
<sequence length="108" mass="12613">MNDSPTVFGQVIDHETRCVHYHSDKDVIAIKFYCCDTYYPCYQCHNNACNHAIKRWPATLFTHKAILCGHCGSEFSIQTYLNAPFLCRTCQHPWNEGCAFHYHLYFEA</sequence>
<reference evidence="5 6" key="1">
    <citation type="submission" date="2023-05" db="EMBL/GenBank/DDBJ databases">
        <title>Comparative genomics reveals the evidence of polycyclic aromatic hydrocarbons degradation in moderately halophilic genus Pontibacillus.</title>
        <authorList>
            <person name="Yang H."/>
            <person name="Qian Z."/>
        </authorList>
    </citation>
    <scope>NUCLEOTIDE SEQUENCE [LARGE SCALE GENOMIC DNA]</scope>
    <source>
        <strain evidence="6">HN14</strain>
    </source>
</reference>
<organism evidence="5 6">
    <name type="scientific">Pontibacillus chungwhensis</name>
    <dbReference type="NCBI Taxonomy" id="265426"/>
    <lineage>
        <taxon>Bacteria</taxon>
        <taxon>Bacillati</taxon>
        <taxon>Bacillota</taxon>
        <taxon>Bacilli</taxon>
        <taxon>Bacillales</taxon>
        <taxon>Bacillaceae</taxon>
        <taxon>Pontibacillus</taxon>
    </lineage>
</organism>
<feature type="domain" description="CHY-type" evidence="4">
    <location>
        <begin position="11"/>
        <end position="92"/>
    </location>
</feature>
<evidence type="ECO:0000256" key="2">
    <source>
        <dbReference type="ARBA" id="ARBA00022771"/>
    </source>
</evidence>
<dbReference type="Pfam" id="PF05495">
    <property type="entry name" value="zf-CHY"/>
    <property type="match status" value="1"/>
</dbReference>
<dbReference type="InterPro" id="IPR052604">
    <property type="entry name" value="Mito_Tim_assembly_helper"/>
</dbReference>
<dbReference type="SUPFAM" id="SSF161219">
    <property type="entry name" value="CHY zinc finger-like"/>
    <property type="match status" value="1"/>
</dbReference>
<name>A0ABY8UT73_9BACI</name>
<dbReference type="InterPro" id="IPR037274">
    <property type="entry name" value="Znf_CHY_sf"/>
</dbReference>
<keyword evidence="2" id="KW-0863">Zinc-finger</keyword>
<evidence type="ECO:0000256" key="3">
    <source>
        <dbReference type="ARBA" id="ARBA00022833"/>
    </source>
</evidence>
<dbReference type="RefSeq" id="WP_231416802.1">
    <property type="nucleotide sequence ID" value="NZ_CP126446.1"/>
</dbReference>
<dbReference type="Proteomes" id="UP001236652">
    <property type="component" value="Chromosome"/>
</dbReference>
<dbReference type="EMBL" id="CP126446">
    <property type="protein sequence ID" value="WIF96530.1"/>
    <property type="molecule type" value="Genomic_DNA"/>
</dbReference>